<evidence type="ECO:0000313" key="2">
    <source>
        <dbReference type="Proteomes" id="UP001178508"/>
    </source>
</evidence>
<name>A0AAV1HMX8_XYRNO</name>
<protein>
    <submittedName>
        <fullName evidence="1">Uncharacterized protein LOC111845645 isoform X2</fullName>
    </submittedName>
</protein>
<keyword evidence="2" id="KW-1185">Reference proteome</keyword>
<evidence type="ECO:0000313" key="1">
    <source>
        <dbReference type="EMBL" id="CAJ1087318.1"/>
    </source>
</evidence>
<sequence length="129" mass="14882">MDRWPALFSERQLCAKFKRVVATDLVQSFLGGLDALVHVKTLDVLMKGMLVGLLIGHEDVMHEAFPRQLFNVTVVVEETIILHNLQDVPTVLAILMATIYCLNLEYPREMKYFFEFLQKVIMKIQPDQC</sequence>
<dbReference type="EMBL" id="OY660887">
    <property type="protein sequence ID" value="CAJ1087318.1"/>
    <property type="molecule type" value="Genomic_DNA"/>
</dbReference>
<proteinExistence type="predicted"/>
<dbReference type="PANTHER" id="PTHR31025">
    <property type="entry name" value="SI:CH211-196P9.1-RELATED"/>
    <property type="match status" value="1"/>
</dbReference>
<dbReference type="Proteomes" id="UP001178508">
    <property type="component" value="Chromosome 24"/>
</dbReference>
<accession>A0AAV1HMX8</accession>
<reference evidence="1" key="1">
    <citation type="submission" date="2023-08" db="EMBL/GenBank/DDBJ databases">
        <authorList>
            <person name="Alioto T."/>
            <person name="Alioto T."/>
            <person name="Gomez Garrido J."/>
        </authorList>
    </citation>
    <scope>NUCLEOTIDE SEQUENCE</scope>
</reference>
<dbReference type="AlphaFoldDB" id="A0AAV1HMX8"/>
<organism evidence="1 2">
    <name type="scientific">Xyrichtys novacula</name>
    <name type="common">Pearly razorfish</name>
    <name type="synonym">Hemipteronotus novacula</name>
    <dbReference type="NCBI Taxonomy" id="13765"/>
    <lineage>
        <taxon>Eukaryota</taxon>
        <taxon>Metazoa</taxon>
        <taxon>Chordata</taxon>
        <taxon>Craniata</taxon>
        <taxon>Vertebrata</taxon>
        <taxon>Euteleostomi</taxon>
        <taxon>Actinopterygii</taxon>
        <taxon>Neopterygii</taxon>
        <taxon>Teleostei</taxon>
        <taxon>Neoteleostei</taxon>
        <taxon>Acanthomorphata</taxon>
        <taxon>Eupercaria</taxon>
        <taxon>Labriformes</taxon>
        <taxon>Labridae</taxon>
        <taxon>Xyrichtys</taxon>
    </lineage>
</organism>
<dbReference type="PANTHER" id="PTHR31025:SF19">
    <property type="entry name" value="SI:CH73-42K18.1-RELATED"/>
    <property type="match status" value="1"/>
</dbReference>
<gene>
    <name evidence="1" type="ORF">XNOV1_A005263</name>
</gene>